<keyword evidence="6" id="KW-0408">Iron</keyword>
<sequence length="291" mass="32470">MTLKAKKTVRHAPKDAGKEAAKKFGWWRANRFLFLRRISQLSVVGLFMAGPSWGILQGNLSSSEFLGVVPMSDPLLLMQTIMTGFWPETTAILGGVLVAVLYAVTGPRAFCGWVCPLGMVTDLAAWLRRKTGIRFSYQWSPVIRYWLLLAILVGSAISGSVLWTWLDPVAALHRGLIFGMGAGWILIVSVFLIDLLLVEHGWCGHLCPLGATYGVIGRYSMMRVVAVRREDCHDCMDCFNVCPEPKILRQPLKQGDRRVMSQDCTSCGRCIDVCSEKVFEFRTRTGAKHEE</sequence>
<keyword evidence="7" id="KW-0411">Iron-sulfur</keyword>
<evidence type="ECO:0000313" key="10">
    <source>
        <dbReference type="EMBL" id="PWI33217.1"/>
    </source>
</evidence>
<name>A0A2U3B8W9_9VIBR</name>
<feature type="transmembrane region" description="Helical" evidence="8">
    <location>
        <begin position="177"/>
        <end position="198"/>
    </location>
</feature>
<evidence type="ECO:0000256" key="4">
    <source>
        <dbReference type="ARBA" id="ARBA00022737"/>
    </source>
</evidence>
<dbReference type="SUPFAM" id="SSF54862">
    <property type="entry name" value="4Fe-4S ferredoxins"/>
    <property type="match status" value="1"/>
</dbReference>
<dbReference type="PANTHER" id="PTHR30176">
    <property type="entry name" value="FERREDOXIN-TYPE PROTEIN NAPH"/>
    <property type="match status" value="1"/>
</dbReference>
<dbReference type="PANTHER" id="PTHR30176:SF3">
    <property type="entry name" value="FERREDOXIN-TYPE PROTEIN NAPH"/>
    <property type="match status" value="1"/>
</dbReference>
<evidence type="ECO:0000259" key="9">
    <source>
        <dbReference type="PROSITE" id="PS51379"/>
    </source>
</evidence>
<evidence type="ECO:0000256" key="6">
    <source>
        <dbReference type="ARBA" id="ARBA00023004"/>
    </source>
</evidence>
<feature type="transmembrane region" description="Helical" evidence="8">
    <location>
        <begin position="38"/>
        <end position="56"/>
    </location>
</feature>
<dbReference type="PROSITE" id="PS00198">
    <property type="entry name" value="4FE4S_FER_1"/>
    <property type="match status" value="1"/>
</dbReference>
<dbReference type="GO" id="GO:0005886">
    <property type="term" value="C:plasma membrane"/>
    <property type="evidence" value="ECO:0007669"/>
    <property type="project" value="TreeGrafter"/>
</dbReference>
<accession>A0A2U3B8W9</accession>
<keyword evidence="3" id="KW-0479">Metal-binding</keyword>
<evidence type="ECO:0000256" key="3">
    <source>
        <dbReference type="ARBA" id="ARBA00022723"/>
    </source>
</evidence>
<evidence type="ECO:0000256" key="8">
    <source>
        <dbReference type="SAM" id="Phobius"/>
    </source>
</evidence>
<dbReference type="InterPro" id="IPR051684">
    <property type="entry name" value="Electron_Trans/Redox"/>
</dbReference>
<proteinExistence type="predicted"/>
<protein>
    <submittedName>
        <fullName evidence="10">Quinol dehydrogenase ferredoxin subunit NapH</fullName>
    </submittedName>
</protein>
<keyword evidence="8" id="KW-0472">Membrane</keyword>
<dbReference type="RefSeq" id="WP_109319800.1">
    <property type="nucleotide sequence ID" value="NZ_QFWT01000005.1"/>
</dbReference>
<dbReference type="EMBL" id="QFWT01000005">
    <property type="protein sequence ID" value="PWI33217.1"/>
    <property type="molecule type" value="Genomic_DNA"/>
</dbReference>
<dbReference type="OrthoDB" id="9806398at2"/>
<dbReference type="Pfam" id="PF12801">
    <property type="entry name" value="Fer4_5"/>
    <property type="match status" value="2"/>
</dbReference>
<dbReference type="InterPro" id="IPR017896">
    <property type="entry name" value="4Fe4S_Fe-S-bd"/>
</dbReference>
<dbReference type="InterPro" id="IPR011886">
    <property type="entry name" value="NapH_MauN"/>
</dbReference>
<dbReference type="PROSITE" id="PS51379">
    <property type="entry name" value="4FE4S_FER_2"/>
    <property type="match status" value="2"/>
</dbReference>
<keyword evidence="8" id="KW-0812">Transmembrane</keyword>
<reference evidence="10 11" key="1">
    <citation type="submission" date="2018-05" db="EMBL/GenBank/DDBJ databases">
        <title>Vibrio limimaris sp. nov., isolated from marine sediment.</title>
        <authorList>
            <person name="Li C.-M."/>
        </authorList>
    </citation>
    <scope>NUCLEOTIDE SEQUENCE [LARGE SCALE GENOMIC DNA]</scope>
    <source>
        <strain evidence="10 11">E4404</strain>
    </source>
</reference>
<organism evidence="10 11">
    <name type="scientific">Vibrio albus</name>
    <dbReference type="NCBI Taxonomy" id="2200953"/>
    <lineage>
        <taxon>Bacteria</taxon>
        <taxon>Pseudomonadati</taxon>
        <taxon>Pseudomonadota</taxon>
        <taxon>Gammaproteobacteria</taxon>
        <taxon>Vibrionales</taxon>
        <taxon>Vibrionaceae</taxon>
        <taxon>Vibrio</taxon>
    </lineage>
</organism>
<dbReference type="Pfam" id="PF13237">
    <property type="entry name" value="Fer4_10"/>
    <property type="match status" value="1"/>
</dbReference>
<keyword evidence="1" id="KW-0813">Transport</keyword>
<dbReference type="GO" id="GO:0046872">
    <property type="term" value="F:metal ion binding"/>
    <property type="evidence" value="ECO:0007669"/>
    <property type="project" value="UniProtKB-KW"/>
</dbReference>
<feature type="transmembrane region" description="Helical" evidence="8">
    <location>
        <begin position="110"/>
        <end position="127"/>
    </location>
</feature>
<keyword evidence="5" id="KW-0249">Electron transport</keyword>
<dbReference type="NCBIfam" id="TIGR02163">
    <property type="entry name" value="napH"/>
    <property type="match status" value="1"/>
</dbReference>
<feature type="transmembrane region" description="Helical" evidence="8">
    <location>
        <begin position="143"/>
        <end position="165"/>
    </location>
</feature>
<dbReference type="InterPro" id="IPR017900">
    <property type="entry name" value="4Fe4S_Fe_S_CS"/>
</dbReference>
<feature type="domain" description="4Fe-4S ferredoxin-type" evidence="9">
    <location>
        <begin position="223"/>
        <end position="253"/>
    </location>
</feature>
<keyword evidence="8" id="KW-1133">Transmembrane helix</keyword>
<dbReference type="GO" id="GO:0051539">
    <property type="term" value="F:4 iron, 4 sulfur cluster binding"/>
    <property type="evidence" value="ECO:0007669"/>
    <property type="project" value="UniProtKB-KW"/>
</dbReference>
<evidence type="ECO:0000256" key="5">
    <source>
        <dbReference type="ARBA" id="ARBA00022982"/>
    </source>
</evidence>
<evidence type="ECO:0000256" key="2">
    <source>
        <dbReference type="ARBA" id="ARBA00022485"/>
    </source>
</evidence>
<dbReference type="NCBIfam" id="NF007013">
    <property type="entry name" value="PRK09477.1"/>
    <property type="match status" value="1"/>
</dbReference>
<dbReference type="AlphaFoldDB" id="A0A2U3B8W9"/>
<evidence type="ECO:0000256" key="7">
    <source>
        <dbReference type="ARBA" id="ARBA00023014"/>
    </source>
</evidence>
<comment type="caution">
    <text evidence="10">The sequence shown here is derived from an EMBL/GenBank/DDBJ whole genome shotgun (WGS) entry which is preliminary data.</text>
</comment>
<gene>
    <name evidence="10" type="ORF">DI392_10140</name>
</gene>
<evidence type="ECO:0000256" key="1">
    <source>
        <dbReference type="ARBA" id="ARBA00022448"/>
    </source>
</evidence>
<feature type="transmembrane region" description="Helical" evidence="8">
    <location>
        <begin position="76"/>
        <end position="103"/>
    </location>
</feature>
<keyword evidence="2" id="KW-0004">4Fe-4S</keyword>
<dbReference type="Proteomes" id="UP000245362">
    <property type="component" value="Unassembled WGS sequence"/>
</dbReference>
<feature type="domain" description="4Fe-4S ferredoxin-type" evidence="9">
    <location>
        <begin position="255"/>
        <end position="284"/>
    </location>
</feature>
<keyword evidence="11" id="KW-1185">Reference proteome</keyword>
<evidence type="ECO:0000313" key="11">
    <source>
        <dbReference type="Proteomes" id="UP000245362"/>
    </source>
</evidence>
<keyword evidence="4" id="KW-0677">Repeat</keyword>